<evidence type="ECO:0000313" key="2">
    <source>
        <dbReference type="EMBL" id="QTD53730.1"/>
    </source>
</evidence>
<feature type="transmembrane region" description="Helical" evidence="1">
    <location>
        <begin position="396"/>
        <end position="420"/>
    </location>
</feature>
<feature type="transmembrane region" description="Helical" evidence="1">
    <location>
        <begin position="70"/>
        <end position="93"/>
    </location>
</feature>
<keyword evidence="1" id="KW-0812">Transmembrane</keyword>
<sequence length="496" mass="54693">MNAVRTWWSRLDDLINPVVVKEVRQAVRGRFVSVTLNCFLLALLATSSALLPEYANPANIYHRGYELMQILVGILLFTTLIFVPIASGVRLALERSGDNIDLLYISAISPRSIVLGKMLASSLVTALFFFAAAPFITMTYFLRGTDFVAIMVSLFVAYLAVLGTIQLAICLACFKTPTAMKVILAAGFLVLALFIFGGTMDLLSDINRRGLGGLVFRGGLWERILVLLSIGVIGGLGLFFVSVALIKPDSANKGRQPRAFFFVAWTLVCLTMVVFDASTDVLEVGAVFGLTAGIVGMLVAVSERDDPGLRVRREIPVAGWRRAIAFAFFSGSASGMVWSVLMMMAAIGFSSGFVRSGIWNSMEEIMVGVSLYTVFYGLAAHLLHRHWLKRFFGRGWTWLASLVLLGLGMFVPWALGALLFPQKWSDGDLSPYFFLWNPFTLSSHSHRPLSLAMASIFVVILVVLRHRWFFTCWSKFKAEVPSEPPPRRGTEIRGVA</sequence>
<feature type="transmembrane region" description="Helical" evidence="1">
    <location>
        <begin position="147"/>
        <end position="170"/>
    </location>
</feature>
<dbReference type="AlphaFoldDB" id="A0A8A4TW56"/>
<keyword evidence="3" id="KW-1185">Reference proteome</keyword>
<keyword evidence="1" id="KW-1133">Transmembrane helix</keyword>
<feature type="transmembrane region" description="Helical" evidence="1">
    <location>
        <begin position="224"/>
        <end position="246"/>
    </location>
</feature>
<feature type="transmembrane region" description="Helical" evidence="1">
    <location>
        <begin position="449"/>
        <end position="468"/>
    </location>
</feature>
<proteinExistence type="predicted"/>
<feature type="transmembrane region" description="Helical" evidence="1">
    <location>
        <begin position="31"/>
        <end position="50"/>
    </location>
</feature>
<feature type="transmembrane region" description="Helical" evidence="1">
    <location>
        <begin position="182"/>
        <end position="204"/>
    </location>
</feature>
<feature type="transmembrane region" description="Helical" evidence="1">
    <location>
        <begin position="323"/>
        <end position="345"/>
    </location>
</feature>
<dbReference type="RefSeq" id="WP_237383830.1">
    <property type="nucleotide sequence ID" value="NZ_CP071793.1"/>
</dbReference>
<evidence type="ECO:0000256" key="1">
    <source>
        <dbReference type="SAM" id="Phobius"/>
    </source>
</evidence>
<accession>A0A8A4TW56</accession>
<dbReference type="KEGG" id="scor:J3U87_14855"/>
<organism evidence="2 3">
    <name type="scientific">Sulfidibacter corallicola</name>
    <dbReference type="NCBI Taxonomy" id="2818388"/>
    <lineage>
        <taxon>Bacteria</taxon>
        <taxon>Pseudomonadati</taxon>
        <taxon>Acidobacteriota</taxon>
        <taxon>Holophagae</taxon>
        <taxon>Acanthopleuribacterales</taxon>
        <taxon>Acanthopleuribacteraceae</taxon>
        <taxon>Sulfidibacter</taxon>
    </lineage>
</organism>
<feature type="transmembrane region" description="Helical" evidence="1">
    <location>
        <begin position="281"/>
        <end position="302"/>
    </location>
</feature>
<keyword evidence="1" id="KW-0472">Membrane</keyword>
<feature type="transmembrane region" description="Helical" evidence="1">
    <location>
        <begin position="365"/>
        <end position="384"/>
    </location>
</feature>
<evidence type="ECO:0000313" key="3">
    <source>
        <dbReference type="Proteomes" id="UP000663929"/>
    </source>
</evidence>
<name>A0A8A4TW56_SULCO</name>
<dbReference type="Proteomes" id="UP000663929">
    <property type="component" value="Chromosome"/>
</dbReference>
<protein>
    <submittedName>
        <fullName evidence="2">Uncharacterized protein</fullName>
    </submittedName>
</protein>
<feature type="transmembrane region" description="Helical" evidence="1">
    <location>
        <begin position="114"/>
        <end position="141"/>
    </location>
</feature>
<dbReference type="EMBL" id="CP071793">
    <property type="protein sequence ID" value="QTD53730.1"/>
    <property type="molecule type" value="Genomic_DNA"/>
</dbReference>
<reference evidence="2" key="1">
    <citation type="submission" date="2021-03" db="EMBL/GenBank/DDBJ databases">
        <title>Acanthopleuribacteraceae sp. M133.</title>
        <authorList>
            <person name="Wang G."/>
        </authorList>
    </citation>
    <scope>NUCLEOTIDE SEQUENCE</scope>
    <source>
        <strain evidence="2">M133</strain>
    </source>
</reference>
<gene>
    <name evidence="2" type="ORF">J3U87_14855</name>
</gene>
<feature type="transmembrane region" description="Helical" evidence="1">
    <location>
        <begin position="258"/>
        <end position="275"/>
    </location>
</feature>